<comment type="function">
    <text evidence="1">Involved in the transposition of the insertion sequence.</text>
</comment>
<feature type="domain" description="Integrase catalytic" evidence="3">
    <location>
        <begin position="156"/>
        <end position="312"/>
    </location>
</feature>
<reference evidence="4" key="1">
    <citation type="submission" date="2023-07" db="EMBL/GenBank/DDBJ databases">
        <title>Between Cages and Wild: Unraveling the Impact of Captivity on Animal Microbiomes and Antimicrobial Resistance.</title>
        <authorList>
            <person name="Schmartz G.P."/>
            <person name="Rehner J."/>
            <person name="Schuff M.J."/>
            <person name="Becker S.L."/>
            <person name="Kravczyk M."/>
            <person name="Gurevich A."/>
            <person name="Francke R."/>
            <person name="Mueller R."/>
            <person name="Keller V."/>
            <person name="Keller A."/>
        </authorList>
    </citation>
    <scope>NUCLEOTIDE SEQUENCE</scope>
    <source>
        <strain evidence="4">S39M_St_73</strain>
    </source>
</reference>
<dbReference type="GO" id="GO:0015074">
    <property type="term" value="P:DNA integration"/>
    <property type="evidence" value="ECO:0007669"/>
    <property type="project" value="InterPro"/>
</dbReference>
<dbReference type="PANTHER" id="PTHR46889">
    <property type="entry name" value="TRANSPOSASE INSF FOR INSERTION SEQUENCE IS3B-RELATED"/>
    <property type="match status" value="1"/>
</dbReference>
<comment type="caution">
    <text evidence="4">The sequence shown here is derived from an EMBL/GenBank/DDBJ whole genome shotgun (WGS) entry which is preliminary data.</text>
</comment>
<dbReference type="InterPro" id="IPR012337">
    <property type="entry name" value="RNaseH-like_sf"/>
</dbReference>
<organism evidence="4 5">
    <name type="scientific">Atopococcus tabaci</name>
    <dbReference type="NCBI Taxonomy" id="269774"/>
    <lineage>
        <taxon>Bacteria</taxon>
        <taxon>Bacillati</taxon>
        <taxon>Bacillota</taxon>
        <taxon>Bacilli</taxon>
        <taxon>Lactobacillales</taxon>
        <taxon>Carnobacteriaceae</taxon>
        <taxon>Atopococcus</taxon>
    </lineage>
</organism>
<sequence>MKSTQRVPGNGERSVKKVRRSGKRVDVTQTQYEAEYQTITKLQKEGFKVAHLCEALEVSRSGYYKWLKRKPCASEKRLRQLIEWILQVYEDHKGIYGYRRITIYLNHFMNAKVNHKCVYRFMSLLGLKAVIRRKQYRYKPHHPTHIIENVLNREFRKEYPAMGVLLTDVTEFKYGKDSKAYLSAILDYGKNKIVAFKLSKRNNNALVRETVRQIEDDIIPAQTLLHSDRGFQYTSHGFKYFVKKNQIIQSMSRVGKCIDNGPMENFWGIIKEEMYRLRTYQIFEELEQDIKQYIRFYNTQRVTLNMGLSIPA</sequence>
<protein>
    <submittedName>
        <fullName evidence="4">IS3 family transposase</fullName>
    </submittedName>
</protein>
<dbReference type="Proteomes" id="UP001171751">
    <property type="component" value="Unassembled WGS sequence"/>
</dbReference>
<name>A0AA43UDB9_9LACT</name>
<dbReference type="InterPro" id="IPR025948">
    <property type="entry name" value="HTH-like_dom"/>
</dbReference>
<dbReference type="AlphaFoldDB" id="A0AA43UDB9"/>
<evidence type="ECO:0000259" key="3">
    <source>
        <dbReference type="PROSITE" id="PS50994"/>
    </source>
</evidence>
<dbReference type="PANTHER" id="PTHR46889:SF4">
    <property type="entry name" value="TRANSPOSASE INSO FOR INSERTION SEQUENCE ELEMENT IS911B-RELATED"/>
    <property type="match status" value="1"/>
</dbReference>
<evidence type="ECO:0000313" key="5">
    <source>
        <dbReference type="Proteomes" id="UP001171751"/>
    </source>
</evidence>
<feature type="region of interest" description="Disordered" evidence="2">
    <location>
        <begin position="1"/>
        <end position="23"/>
    </location>
</feature>
<evidence type="ECO:0000256" key="1">
    <source>
        <dbReference type="ARBA" id="ARBA00002286"/>
    </source>
</evidence>
<dbReference type="InterPro" id="IPR036397">
    <property type="entry name" value="RNaseH_sf"/>
</dbReference>
<keyword evidence="5" id="KW-1185">Reference proteome</keyword>
<dbReference type="InterPro" id="IPR048020">
    <property type="entry name" value="Transpos_IS3"/>
</dbReference>
<dbReference type="EMBL" id="JAUNQW010000030">
    <property type="protein sequence ID" value="MDO5457880.1"/>
    <property type="molecule type" value="Genomic_DNA"/>
</dbReference>
<dbReference type="GO" id="GO:0003676">
    <property type="term" value="F:nucleic acid binding"/>
    <property type="evidence" value="ECO:0007669"/>
    <property type="project" value="InterPro"/>
</dbReference>
<evidence type="ECO:0000256" key="2">
    <source>
        <dbReference type="SAM" id="MobiDB-lite"/>
    </source>
</evidence>
<dbReference type="InterPro" id="IPR050900">
    <property type="entry name" value="Transposase_IS3/IS150/IS904"/>
</dbReference>
<dbReference type="PROSITE" id="PS50994">
    <property type="entry name" value="INTEGRASE"/>
    <property type="match status" value="1"/>
</dbReference>
<dbReference type="SUPFAM" id="SSF53098">
    <property type="entry name" value="Ribonuclease H-like"/>
    <property type="match status" value="1"/>
</dbReference>
<proteinExistence type="predicted"/>
<dbReference type="Gene3D" id="3.30.420.10">
    <property type="entry name" value="Ribonuclease H-like superfamily/Ribonuclease H"/>
    <property type="match status" value="1"/>
</dbReference>
<dbReference type="Pfam" id="PF13276">
    <property type="entry name" value="HTH_21"/>
    <property type="match status" value="1"/>
</dbReference>
<accession>A0AA43UDB9</accession>
<dbReference type="NCBIfam" id="NF033516">
    <property type="entry name" value="transpos_IS3"/>
    <property type="match status" value="1"/>
</dbReference>
<dbReference type="Pfam" id="PF00665">
    <property type="entry name" value="rve"/>
    <property type="match status" value="1"/>
</dbReference>
<dbReference type="Pfam" id="PF13333">
    <property type="entry name" value="rve_2"/>
    <property type="match status" value="1"/>
</dbReference>
<evidence type="ECO:0000313" key="4">
    <source>
        <dbReference type="EMBL" id="MDO5457880.1"/>
    </source>
</evidence>
<gene>
    <name evidence="4" type="ORF">Q4F26_05975</name>
</gene>
<dbReference type="InterPro" id="IPR001584">
    <property type="entry name" value="Integrase_cat-core"/>
</dbReference>